<sequence length="126" mass="13159">MNHGVSPVHTGGGGHVPGHLSVFEGSCGWFVNSLATCSGYWALLGPLPAQGPGLSPVDHILPQAGPPPVVVELGGKGQGCAVVDWARKCLSVLLFGSWHKLLLSFKKIIKCFKASIAAGWVSFCKQ</sequence>
<organism evidence="1 2">
    <name type="scientific">Pipistrellus nathusii</name>
    <name type="common">Nathusius' pipistrelle</name>
    <dbReference type="NCBI Taxonomy" id="59473"/>
    <lineage>
        <taxon>Eukaryota</taxon>
        <taxon>Metazoa</taxon>
        <taxon>Chordata</taxon>
        <taxon>Craniata</taxon>
        <taxon>Vertebrata</taxon>
        <taxon>Euteleostomi</taxon>
        <taxon>Mammalia</taxon>
        <taxon>Eutheria</taxon>
        <taxon>Laurasiatheria</taxon>
        <taxon>Chiroptera</taxon>
        <taxon>Yangochiroptera</taxon>
        <taxon>Vespertilionidae</taxon>
        <taxon>Pipistrellus</taxon>
    </lineage>
</organism>
<dbReference type="Proteomes" id="UP001314169">
    <property type="component" value="Chromosome 15"/>
</dbReference>
<proteinExistence type="predicted"/>
<protein>
    <submittedName>
        <fullName evidence="1">Uncharacterized protein</fullName>
    </submittedName>
</protein>
<name>A0ABN9ZEY4_PIPNA</name>
<evidence type="ECO:0000313" key="2">
    <source>
        <dbReference type="Proteomes" id="UP001314169"/>
    </source>
</evidence>
<reference evidence="1" key="1">
    <citation type="submission" date="2023-12" db="EMBL/GenBank/DDBJ databases">
        <authorList>
            <person name="Brown T."/>
        </authorList>
    </citation>
    <scope>NUCLEOTIDE SEQUENCE</scope>
</reference>
<gene>
    <name evidence="1" type="ORF">MPIPNATIZW_LOCUS5186</name>
</gene>
<evidence type="ECO:0000313" key="1">
    <source>
        <dbReference type="EMBL" id="CAK6436880.1"/>
    </source>
</evidence>
<accession>A0ABN9ZEY4</accession>
<keyword evidence="2" id="KW-1185">Reference proteome</keyword>
<dbReference type="EMBL" id="OY882872">
    <property type="protein sequence ID" value="CAK6436880.1"/>
    <property type="molecule type" value="Genomic_DNA"/>
</dbReference>